<reference evidence="3" key="1">
    <citation type="journal article" date="2020" name="Stud. Mycol.">
        <title>101 Dothideomycetes genomes: a test case for predicting lifestyles and emergence of pathogens.</title>
        <authorList>
            <person name="Haridas S."/>
            <person name="Albert R."/>
            <person name="Binder M."/>
            <person name="Bloem J."/>
            <person name="Labutti K."/>
            <person name="Salamov A."/>
            <person name="Andreopoulos B."/>
            <person name="Baker S."/>
            <person name="Barry K."/>
            <person name="Bills G."/>
            <person name="Bluhm B."/>
            <person name="Cannon C."/>
            <person name="Castanera R."/>
            <person name="Culley D."/>
            <person name="Daum C."/>
            <person name="Ezra D."/>
            <person name="Gonzalez J."/>
            <person name="Henrissat B."/>
            <person name="Kuo A."/>
            <person name="Liang C."/>
            <person name="Lipzen A."/>
            <person name="Lutzoni F."/>
            <person name="Magnuson J."/>
            <person name="Mondo S."/>
            <person name="Nolan M."/>
            <person name="Ohm R."/>
            <person name="Pangilinan J."/>
            <person name="Park H.-J."/>
            <person name="Ramirez L."/>
            <person name="Alfaro M."/>
            <person name="Sun H."/>
            <person name="Tritt A."/>
            <person name="Yoshinaga Y."/>
            <person name="Zwiers L.-H."/>
            <person name="Turgeon B."/>
            <person name="Goodwin S."/>
            <person name="Spatafora J."/>
            <person name="Crous P."/>
            <person name="Grigoriev I."/>
        </authorList>
    </citation>
    <scope>NUCLEOTIDE SEQUENCE</scope>
    <source>
        <strain evidence="3">ATCC 36951</strain>
    </source>
</reference>
<evidence type="ECO:0000256" key="2">
    <source>
        <dbReference type="SAM" id="MobiDB-lite"/>
    </source>
</evidence>
<dbReference type="EMBL" id="ML993589">
    <property type="protein sequence ID" value="KAF2168870.1"/>
    <property type="molecule type" value="Genomic_DNA"/>
</dbReference>
<dbReference type="GeneID" id="54558874"/>
<dbReference type="RefSeq" id="XP_033669759.1">
    <property type="nucleotide sequence ID" value="XM_033805602.1"/>
</dbReference>
<keyword evidence="4" id="KW-1185">Reference proteome</keyword>
<evidence type="ECO:0000313" key="4">
    <source>
        <dbReference type="Proteomes" id="UP000799537"/>
    </source>
</evidence>
<gene>
    <name evidence="3" type="ORF">M409DRAFT_20883</name>
</gene>
<feature type="coiled-coil region" evidence="1">
    <location>
        <begin position="80"/>
        <end position="142"/>
    </location>
</feature>
<evidence type="ECO:0000256" key="1">
    <source>
        <dbReference type="SAM" id="Coils"/>
    </source>
</evidence>
<protein>
    <submittedName>
        <fullName evidence="3">Uncharacterized protein</fullName>
    </submittedName>
</protein>
<evidence type="ECO:0000313" key="3">
    <source>
        <dbReference type="EMBL" id="KAF2168870.1"/>
    </source>
</evidence>
<feature type="region of interest" description="Disordered" evidence="2">
    <location>
        <begin position="1"/>
        <end position="63"/>
    </location>
</feature>
<organism evidence="3 4">
    <name type="scientific">Zasmidium cellare ATCC 36951</name>
    <dbReference type="NCBI Taxonomy" id="1080233"/>
    <lineage>
        <taxon>Eukaryota</taxon>
        <taxon>Fungi</taxon>
        <taxon>Dikarya</taxon>
        <taxon>Ascomycota</taxon>
        <taxon>Pezizomycotina</taxon>
        <taxon>Dothideomycetes</taxon>
        <taxon>Dothideomycetidae</taxon>
        <taxon>Mycosphaerellales</taxon>
        <taxon>Mycosphaerellaceae</taxon>
        <taxon>Zasmidium</taxon>
    </lineage>
</organism>
<feature type="compositionally biased region" description="Basic residues" evidence="2">
    <location>
        <begin position="46"/>
        <end position="55"/>
    </location>
</feature>
<feature type="coiled-coil region" evidence="1">
    <location>
        <begin position="217"/>
        <end position="317"/>
    </location>
</feature>
<feature type="compositionally biased region" description="Basic and acidic residues" evidence="2">
    <location>
        <begin position="1"/>
        <end position="16"/>
    </location>
</feature>
<dbReference type="Proteomes" id="UP000799537">
    <property type="component" value="Unassembled WGS sequence"/>
</dbReference>
<name>A0A6A6CRV0_ZASCE</name>
<accession>A0A6A6CRV0</accession>
<dbReference type="AlphaFoldDB" id="A0A6A6CRV0"/>
<keyword evidence="1" id="KW-0175">Coiled coil</keyword>
<sequence length="337" mass="38197">MSARRLAEIDQRDIIMGRKRVQYGDTPPPSSPEVRRPSLVHESRPSRHGPPRGHHGRQDFRRDKELRRILDGLRVDEPTMTGLERRWLELKEEARNAKKASEAREREIDNHKRHIHNMKAAKENLESKLVAAQDEQARTSALLQAEQLGRTGDQKIHALANDKRSEELASMRALVDEKDKSMRDMYKSLMATISASSDEERLRLALDTQAQQILGFVQRLQADVAAKEAQIEELQADVTEKEGRVKQIEDLLDEGVDLFKDAMQQEELAKEVEKRAAAAEERAAEAKLLVAAAEKRAEAAEKRAEAADRRAAEAIKTAEQQQRIINGFVQQNAAMPF</sequence>
<proteinExistence type="predicted"/>
<feature type="compositionally biased region" description="Basic and acidic residues" evidence="2">
    <location>
        <begin position="33"/>
        <end position="45"/>
    </location>
</feature>